<organism evidence="1 2">
    <name type="scientific">Cichorium intybus</name>
    <name type="common">Chicory</name>
    <dbReference type="NCBI Taxonomy" id="13427"/>
    <lineage>
        <taxon>Eukaryota</taxon>
        <taxon>Viridiplantae</taxon>
        <taxon>Streptophyta</taxon>
        <taxon>Embryophyta</taxon>
        <taxon>Tracheophyta</taxon>
        <taxon>Spermatophyta</taxon>
        <taxon>Magnoliopsida</taxon>
        <taxon>eudicotyledons</taxon>
        <taxon>Gunneridae</taxon>
        <taxon>Pentapetalae</taxon>
        <taxon>asterids</taxon>
        <taxon>campanulids</taxon>
        <taxon>Asterales</taxon>
        <taxon>Asteraceae</taxon>
        <taxon>Cichorioideae</taxon>
        <taxon>Cichorieae</taxon>
        <taxon>Cichoriinae</taxon>
        <taxon>Cichorium</taxon>
    </lineage>
</organism>
<keyword evidence="2" id="KW-1185">Reference proteome</keyword>
<evidence type="ECO:0000313" key="1">
    <source>
        <dbReference type="EMBL" id="KAI3724252.1"/>
    </source>
</evidence>
<accession>A0ACB9BQI0</accession>
<reference evidence="2" key="1">
    <citation type="journal article" date="2022" name="Mol. Ecol. Resour.">
        <title>The genomes of chicory, endive, great burdock and yacon provide insights into Asteraceae palaeo-polyploidization history and plant inulin production.</title>
        <authorList>
            <person name="Fan W."/>
            <person name="Wang S."/>
            <person name="Wang H."/>
            <person name="Wang A."/>
            <person name="Jiang F."/>
            <person name="Liu H."/>
            <person name="Zhao H."/>
            <person name="Xu D."/>
            <person name="Zhang Y."/>
        </authorList>
    </citation>
    <scope>NUCLEOTIDE SEQUENCE [LARGE SCALE GENOMIC DNA]</scope>
    <source>
        <strain evidence="2">cv. Punajuju</strain>
    </source>
</reference>
<gene>
    <name evidence="1" type="ORF">L2E82_36023</name>
</gene>
<reference evidence="1 2" key="2">
    <citation type="journal article" date="2022" name="Mol. Ecol. Resour.">
        <title>The genomes of chicory, endive, great burdock and yacon provide insights into Asteraceae paleo-polyploidization history and plant inulin production.</title>
        <authorList>
            <person name="Fan W."/>
            <person name="Wang S."/>
            <person name="Wang H."/>
            <person name="Wang A."/>
            <person name="Jiang F."/>
            <person name="Liu H."/>
            <person name="Zhao H."/>
            <person name="Xu D."/>
            <person name="Zhang Y."/>
        </authorList>
    </citation>
    <scope>NUCLEOTIDE SEQUENCE [LARGE SCALE GENOMIC DNA]</scope>
    <source>
        <strain evidence="2">cv. Punajuju</strain>
        <tissue evidence="1">Leaves</tissue>
    </source>
</reference>
<evidence type="ECO:0000313" key="2">
    <source>
        <dbReference type="Proteomes" id="UP001055811"/>
    </source>
</evidence>
<dbReference type="EMBL" id="CM042014">
    <property type="protein sequence ID" value="KAI3724252.1"/>
    <property type="molecule type" value="Genomic_DNA"/>
</dbReference>
<name>A0ACB9BQI0_CICIN</name>
<dbReference type="Proteomes" id="UP001055811">
    <property type="component" value="Linkage Group LG06"/>
</dbReference>
<protein>
    <submittedName>
        <fullName evidence="1">Uncharacterized protein</fullName>
    </submittedName>
</protein>
<proteinExistence type="predicted"/>
<comment type="caution">
    <text evidence="1">The sequence shown here is derived from an EMBL/GenBank/DDBJ whole genome shotgun (WGS) entry which is preliminary data.</text>
</comment>
<sequence>MLNLPTDGPSIVDTLIQQSVPKIEILMIPSPIFHYLEAGSIDPDKIRYVEKTDACPVILNWDNGSDNITLISNPNAWTQMANIIFMDIPSGTGFSYAETTDGSSSSNNIMASQANEFIKKFLIDHPKFRKTPLYVAGISYVGIVVPKITLDLYEGNERGDQPRVNIQGYILLSPLTDKFKDFNSRFEFAHRMALISDDIYMSAKKTCNDNYLNIDTVNSLCANSLQQYEQVRIVNFIYLHI</sequence>